<evidence type="ECO:0000256" key="2">
    <source>
        <dbReference type="ARBA" id="ARBA00022801"/>
    </source>
</evidence>
<evidence type="ECO:0008006" key="10">
    <source>
        <dbReference type="Google" id="ProtNLM"/>
    </source>
</evidence>
<dbReference type="FunFam" id="3.20.20.80:FF:000010">
    <property type="entry name" value="glucan endo-1,3-beta-glucosidase, basic"/>
    <property type="match status" value="1"/>
</dbReference>
<accession>A0AAF0T9E9</accession>
<evidence type="ECO:0000256" key="7">
    <source>
        <dbReference type="SAM" id="SignalP"/>
    </source>
</evidence>
<name>A0AAF0T9E9_SOLVR</name>
<evidence type="ECO:0000256" key="3">
    <source>
        <dbReference type="ARBA" id="ARBA00022821"/>
    </source>
</evidence>
<keyword evidence="9" id="KW-1185">Reference proteome</keyword>
<keyword evidence="7" id="KW-0732">Signal</keyword>
<evidence type="ECO:0000256" key="4">
    <source>
        <dbReference type="ARBA" id="ARBA00023295"/>
    </source>
</evidence>
<keyword evidence="2 6" id="KW-0378">Hydrolase</keyword>
<dbReference type="InterPro" id="IPR017853">
    <property type="entry name" value="GH"/>
</dbReference>
<dbReference type="InterPro" id="IPR000490">
    <property type="entry name" value="Glyco_hydro_17"/>
</dbReference>
<evidence type="ECO:0000256" key="6">
    <source>
        <dbReference type="RuleBase" id="RU004336"/>
    </source>
</evidence>
<evidence type="ECO:0000313" key="8">
    <source>
        <dbReference type="EMBL" id="WMV09759.1"/>
    </source>
</evidence>
<dbReference type="SUPFAM" id="SSF51445">
    <property type="entry name" value="(Trans)glycosidases"/>
    <property type="match status" value="2"/>
</dbReference>
<sequence length="680" mass="74950">MATTQIAVIVLLGLLVATNIHITEAQLGVCYGMMGNNLPSHSEVIQLYKSRNIGRLRLYDPNHGALDALRGSNIEVILGLPNVDVQHIASGMEHATWWVQKNVKDFWPDVKIKYIAVGNEISPVTGTSSLTSFQVPALVNIYKAIGEAGLGNDIKVSTSVDMTLIGNSYPPSQGSFRNDVRWFTDPIVGFLRDTRAPLLVNIYPYFSYSGNPGQISLPYALFTAPNVVVQDGSRQYRNLFDAMLDSVYAAMERTGGGSVGIVVSESGWPSAGAFGATHDNAETYLRNLIQHAKEGSPRKPGPIETYIFAMFDENNKNPELEKHFGLFSPNKQPKYNLNFGVSERVWDISAETNYSTTSSLISEISYGTGAESVGVCYGMLGNNLPSHNDVIQLYKSRNIKRLRLYEPYHEVLHALRGSNIEVMLGIPNSDVKHIASSGNMQDDTSHLTSHLETAMSRIYNSVYFTGLGYNVNVTTSIDMTLMGKSYPPSQGSFRDDARKFVDPVVEFLRNANAPLLLNVYPYFSYSSNPGQISLPYAMFAAPNVVVQDGSYQYRNLFDAMVDSVYAALDQIPGRPDQSSIRIVVSETGWPSAGGFGATTDNAATYLRNLIQHAKTGTPRKPLPIETYLFAMFDENNKNPELEKHFGLFSPNKQPKYQLNFGTSDISAETNVTTSSLISEM</sequence>
<dbReference type="EMBL" id="CP133612">
    <property type="protein sequence ID" value="WMV09759.1"/>
    <property type="molecule type" value="Genomic_DNA"/>
</dbReference>
<dbReference type="Pfam" id="PF00332">
    <property type="entry name" value="Glyco_hydro_17"/>
    <property type="match status" value="3"/>
</dbReference>
<dbReference type="GO" id="GO:0004553">
    <property type="term" value="F:hydrolase activity, hydrolyzing O-glycosyl compounds"/>
    <property type="evidence" value="ECO:0007669"/>
    <property type="project" value="InterPro"/>
</dbReference>
<proteinExistence type="inferred from homology"/>
<protein>
    <recommendedName>
        <fullName evidence="10">Glucan endo-1,3-beta-D-glucosidase</fullName>
    </recommendedName>
</protein>
<dbReference type="PROSITE" id="PS00587">
    <property type="entry name" value="GLYCOSYL_HYDROL_F17"/>
    <property type="match status" value="2"/>
</dbReference>
<feature type="signal peptide" evidence="7">
    <location>
        <begin position="1"/>
        <end position="25"/>
    </location>
</feature>
<gene>
    <name evidence="8" type="ORF">MTR67_003144</name>
</gene>
<dbReference type="PANTHER" id="PTHR32227">
    <property type="entry name" value="GLUCAN ENDO-1,3-BETA-GLUCOSIDASE BG1-RELATED-RELATED"/>
    <property type="match status" value="1"/>
</dbReference>
<dbReference type="GO" id="GO:0005975">
    <property type="term" value="P:carbohydrate metabolic process"/>
    <property type="evidence" value="ECO:0007669"/>
    <property type="project" value="InterPro"/>
</dbReference>
<feature type="chain" id="PRO_5042095249" description="Glucan endo-1,3-beta-D-glucosidase" evidence="7">
    <location>
        <begin position="26"/>
        <end position="680"/>
    </location>
</feature>
<evidence type="ECO:0000313" key="9">
    <source>
        <dbReference type="Proteomes" id="UP001234989"/>
    </source>
</evidence>
<dbReference type="Gene3D" id="3.20.20.80">
    <property type="entry name" value="Glycosidases"/>
    <property type="match status" value="3"/>
</dbReference>
<reference evidence="8" key="1">
    <citation type="submission" date="2023-08" db="EMBL/GenBank/DDBJ databases">
        <title>A de novo genome assembly of Solanum verrucosum Schlechtendal, a Mexican diploid species geographically isolated from the other diploid A-genome species in potato relatives.</title>
        <authorList>
            <person name="Hosaka K."/>
        </authorList>
    </citation>
    <scope>NUCLEOTIDE SEQUENCE</scope>
    <source>
        <tissue evidence="8">Young leaves</tissue>
    </source>
</reference>
<dbReference type="InterPro" id="IPR044965">
    <property type="entry name" value="Glyco_hydro_17_plant"/>
</dbReference>
<dbReference type="AlphaFoldDB" id="A0AAF0T9E9"/>
<dbReference type="GO" id="GO:0006952">
    <property type="term" value="P:defense response"/>
    <property type="evidence" value="ECO:0007669"/>
    <property type="project" value="UniProtKB-KW"/>
</dbReference>
<organism evidence="8 9">
    <name type="scientific">Solanum verrucosum</name>
    <dbReference type="NCBI Taxonomy" id="315347"/>
    <lineage>
        <taxon>Eukaryota</taxon>
        <taxon>Viridiplantae</taxon>
        <taxon>Streptophyta</taxon>
        <taxon>Embryophyta</taxon>
        <taxon>Tracheophyta</taxon>
        <taxon>Spermatophyta</taxon>
        <taxon>Magnoliopsida</taxon>
        <taxon>eudicotyledons</taxon>
        <taxon>Gunneridae</taxon>
        <taxon>Pentapetalae</taxon>
        <taxon>asterids</taxon>
        <taxon>lamiids</taxon>
        <taxon>Solanales</taxon>
        <taxon>Solanaceae</taxon>
        <taxon>Solanoideae</taxon>
        <taxon>Solaneae</taxon>
        <taxon>Solanum</taxon>
    </lineage>
</organism>
<keyword evidence="4 6" id="KW-0326">Glycosidase</keyword>
<evidence type="ECO:0000256" key="1">
    <source>
        <dbReference type="ARBA" id="ARBA00008773"/>
    </source>
</evidence>
<dbReference type="Proteomes" id="UP001234989">
    <property type="component" value="Chromosome 1"/>
</dbReference>
<evidence type="ECO:0000256" key="5">
    <source>
        <dbReference type="RuleBase" id="RU004335"/>
    </source>
</evidence>
<keyword evidence="3" id="KW-0611">Plant defense</keyword>
<comment type="similarity">
    <text evidence="1 5">Belongs to the glycosyl hydrolase 17 family.</text>
</comment>